<evidence type="ECO:0000256" key="8">
    <source>
        <dbReference type="PROSITE-ProRule" id="PRU10060"/>
    </source>
</evidence>
<dbReference type="InterPro" id="IPR012341">
    <property type="entry name" value="6hp_glycosidase-like_sf"/>
</dbReference>
<gene>
    <name evidence="11" type="primary">celD-L8</name>
    <name evidence="11" type="ORF">Hamer_G015221</name>
</gene>
<keyword evidence="5 8" id="KW-0119">Carbohydrate metabolism</keyword>
<comment type="catalytic activity">
    <reaction evidence="1 9">
        <text>Endohydrolysis of (1-&gt;4)-beta-D-glucosidic linkages in cellulose, lichenin and cereal beta-D-glucans.</text>
        <dbReference type="EC" id="3.2.1.4"/>
    </reaction>
</comment>
<evidence type="ECO:0000256" key="9">
    <source>
        <dbReference type="RuleBase" id="RU361166"/>
    </source>
</evidence>
<dbReference type="InterPro" id="IPR008928">
    <property type="entry name" value="6-hairpin_glycosidase_sf"/>
</dbReference>
<keyword evidence="9" id="KW-0732">Signal</keyword>
<dbReference type="EMBL" id="JAHLQT010006356">
    <property type="protein sequence ID" value="KAG7175012.1"/>
    <property type="molecule type" value="Genomic_DNA"/>
</dbReference>
<evidence type="ECO:0000313" key="11">
    <source>
        <dbReference type="EMBL" id="KAG7175012.1"/>
    </source>
</evidence>
<dbReference type="GO" id="GO:0008810">
    <property type="term" value="F:cellulase activity"/>
    <property type="evidence" value="ECO:0007669"/>
    <property type="project" value="UniProtKB-EC"/>
</dbReference>
<organism evidence="11 12">
    <name type="scientific">Homarus americanus</name>
    <name type="common">American lobster</name>
    <dbReference type="NCBI Taxonomy" id="6706"/>
    <lineage>
        <taxon>Eukaryota</taxon>
        <taxon>Metazoa</taxon>
        <taxon>Ecdysozoa</taxon>
        <taxon>Arthropoda</taxon>
        <taxon>Crustacea</taxon>
        <taxon>Multicrustacea</taxon>
        <taxon>Malacostraca</taxon>
        <taxon>Eumalacostraca</taxon>
        <taxon>Eucarida</taxon>
        <taxon>Decapoda</taxon>
        <taxon>Pleocyemata</taxon>
        <taxon>Astacidea</taxon>
        <taxon>Nephropoidea</taxon>
        <taxon>Nephropidae</taxon>
        <taxon>Homarus</taxon>
    </lineage>
</organism>
<keyword evidence="6 8" id="KW-0326">Glycosidase</keyword>
<evidence type="ECO:0000256" key="5">
    <source>
        <dbReference type="ARBA" id="ARBA00023277"/>
    </source>
</evidence>
<evidence type="ECO:0000256" key="6">
    <source>
        <dbReference type="ARBA" id="ARBA00023295"/>
    </source>
</evidence>
<dbReference type="EC" id="3.2.1.4" evidence="9"/>
<dbReference type="SUPFAM" id="SSF48208">
    <property type="entry name" value="Six-hairpin glycosidases"/>
    <property type="match status" value="1"/>
</dbReference>
<feature type="active site" evidence="8">
    <location>
        <position position="459"/>
    </location>
</feature>
<dbReference type="InterPro" id="IPR033126">
    <property type="entry name" value="Glyco_hydro_9_Asp/Glu_AS"/>
</dbReference>
<dbReference type="GO" id="GO:0030245">
    <property type="term" value="P:cellulose catabolic process"/>
    <property type="evidence" value="ECO:0007669"/>
    <property type="project" value="UniProtKB-KW"/>
</dbReference>
<accession>A0A8J5N8A3</accession>
<evidence type="ECO:0000256" key="2">
    <source>
        <dbReference type="ARBA" id="ARBA00007072"/>
    </source>
</evidence>
<proteinExistence type="inferred from homology"/>
<comment type="caution">
    <text evidence="11">The sequence shown here is derived from an EMBL/GenBank/DDBJ whole genome shotgun (WGS) entry which is preliminary data.</text>
</comment>
<evidence type="ECO:0000313" key="12">
    <source>
        <dbReference type="Proteomes" id="UP000747542"/>
    </source>
</evidence>
<keyword evidence="7 8" id="KW-0624">Polysaccharide degradation</keyword>
<feature type="domain" description="Glycoside hydrolase family 9" evidence="10">
    <location>
        <begin position="47"/>
        <end position="469"/>
    </location>
</feature>
<sequence length="480" mass="53675">MAGMLVKTFLLGAATLALLHAGEGGRVVDLRDVPNPCEPTGMAPYDYKQTLCMAYVFYEAQRSGKLPEDQRLTWRGDSALGDGSDVGLDLTGGYFDAGDFVKFLLPQGFTATMIAWGLVDFPQGHEAAGQSEYGRKTLKWVTDFLLKCHTGPYEFYGQVGDGHIDHKFWGRPEEMTMERPSFKIDYDHPGTELVGEAAAALAAASIVFKEDDPAYSEEVLAAAKELYNFGDERRDYYHNSIPEVLDFYKSWSGYGDELAWGALWLYRATNDEFYLERAKDHWVEFNLEEMPREFSWDYKMLGVYALFTMLDEDPVYKDTLVEALNHFQKDFPYTPGGLDFIQFWGSNRHAANVAYVALVASKLGIDADANREWAASQIDYMLGSTGRSFVVGYGPEAPERVDRCLGFLRSCPDLPEVCDPDWAMKQPGPNPQTVWGALAGGPDKDGNFVDDREDYVHNEVAIDYNAGYTPSLAGLIELTP</sequence>
<dbReference type="InterPro" id="IPR001701">
    <property type="entry name" value="Glyco_hydro_9"/>
</dbReference>
<evidence type="ECO:0000256" key="1">
    <source>
        <dbReference type="ARBA" id="ARBA00000966"/>
    </source>
</evidence>
<dbReference type="AlphaFoldDB" id="A0A8J5N8A3"/>
<comment type="similarity">
    <text evidence="2 8 9">Belongs to the glycosyl hydrolase 9 (cellulase E) family.</text>
</comment>
<keyword evidence="4 9" id="KW-0136">Cellulose degradation</keyword>
<dbReference type="Proteomes" id="UP000747542">
    <property type="component" value="Unassembled WGS sequence"/>
</dbReference>
<evidence type="ECO:0000256" key="7">
    <source>
        <dbReference type="ARBA" id="ARBA00023326"/>
    </source>
</evidence>
<name>A0A8J5N8A3_HOMAM</name>
<dbReference type="Gene3D" id="1.50.10.10">
    <property type="match status" value="1"/>
</dbReference>
<evidence type="ECO:0000256" key="4">
    <source>
        <dbReference type="ARBA" id="ARBA00023001"/>
    </source>
</evidence>
<dbReference type="PANTHER" id="PTHR22298">
    <property type="entry name" value="ENDO-1,4-BETA-GLUCANASE"/>
    <property type="match status" value="1"/>
</dbReference>
<dbReference type="PROSITE" id="PS00698">
    <property type="entry name" value="GH9_3"/>
    <property type="match status" value="1"/>
</dbReference>
<keyword evidence="3 8" id="KW-0378">Hydrolase</keyword>
<feature type="active site" evidence="8">
    <location>
        <position position="450"/>
    </location>
</feature>
<feature type="chain" id="PRO_5035342627" description="Endoglucanase" evidence="9">
    <location>
        <begin position="25"/>
        <end position="480"/>
    </location>
</feature>
<dbReference type="Pfam" id="PF00759">
    <property type="entry name" value="Glyco_hydro_9"/>
    <property type="match status" value="1"/>
</dbReference>
<evidence type="ECO:0000259" key="10">
    <source>
        <dbReference type="Pfam" id="PF00759"/>
    </source>
</evidence>
<keyword evidence="12" id="KW-1185">Reference proteome</keyword>
<reference evidence="11" key="1">
    <citation type="journal article" date="2021" name="Sci. Adv.">
        <title>The American lobster genome reveals insights on longevity, neural, and immune adaptations.</title>
        <authorList>
            <person name="Polinski J.M."/>
            <person name="Zimin A.V."/>
            <person name="Clark K.F."/>
            <person name="Kohn A.B."/>
            <person name="Sadowski N."/>
            <person name="Timp W."/>
            <person name="Ptitsyn A."/>
            <person name="Khanna P."/>
            <person name="Romanova D.Y."/>
            <person name="Williams P."/>
            <person name="Greenwood S.J."/>
            <person name="Moroz L.L."/>
            <person name="Walt D.R."/>
            <person name="Bodnar A.G."/>
        </authorList>
    </citation>
    <scope>NUCLEOTIDE SEQUENCE</scope>
    <source>
        <strain evidence="11">GMGI-L3</strain>
    </source>
</reference>
<protein>
    <recommendedName>
        <fullName evidence="9">Endoglucanase</fullName>
        <ecNumber evidence="9">3.2.1.4</ecNumber>
    </recommendedName>
</protein>
<evidence type="ECO:0000256" key="3">
    <source>
        <dbReference type="ARBA" id="ARBA00022801"/>
    </source>
</evidence>
<feature type="signal peptide" evidence="9">
    <location>
        <begin position="1"/>
        <end position="24"/>
    </location>
</feature>